<feature type="compositionally biased region" description="Low complexity" evidence="1">
    <location>
        <begin position="261"/>
        <end position="272"/>
    </location>
</feature>
<dbReference type="Proteomes" id="UP000581206">
    <property type="component" value="Unassembled WGS sequence"/>
</dbReference>
<proteinExistence type="predicted"/>
<reference evidence="3 4" key="1">
    <citation type="submission" date="2020-04" db="EMBL/GenBank/DDBJ databases">
        <title>MicrobeNet Type strains.</title>
        <authorList>
            <person name="Nicholson A.C."/>
        </authorList>
    </citation>
    <scope>NUCLEOTIDE SEQUENCE [LARGE SCALE GENOMIC DNA]</scope>
    <source>
        <strain evidence="3 4">ATCC BAA-788</strain>
    </source>
</reference>
<protein>
    <recommendedName>
        <fullName evidence="5">FUSC family protein</fullName>
    </recommendedName>
</protein>
<evidence type="ECO:0000256" key="1">
    <source>
        <dbReference type="SAM" id="MobiDB-lite"/>
    </source>
</evidence>
<evidence type="ECO:0000313" key="3">
    <source>
        <dbReference type="EMBL" id="NKY22010.1"/>
    </source>
</evidence>
<feature type="transmembrane region" description="Helical" evidence="2">
    <location>
        <begin position="42"/>
        <end position="58"/>
    </location>
</feature>
<dbReference type="RefSeq" id="WP_168629127.1">
    <property type="nucleotide sequence ID" value="NZ_BONL01000002.1"/>
</dbReference>
<feature type="transmembrane region" description="Helical" evidence="2">
    <location>
        <begin position="111"/>
        <end position="127"/>
    </location>
</feature>
<keyword evidence="2" id="KW-0812">Transmembrane</keyword>
<keyword evidence="4" id="KW-1185">Reference proteome</keyword>
<feature type="region of interest" description="Disordered" evidence="1">
    <location>
        <begin position="247"/>
        <end position="272"/>
    </location>
</feature>
<dbReference type="EMBL" id="JAAXOX010000002">
    <property type="protein sequence ID" value="NKY22010.1"/>
    <property type="molecule type" value="Genomic_DNA"/>
</dbReference>
<gene>
    <name evidence="3" type="ORF">HGA03_04950</name>
</gene>
<feature type="transmembrane region" description="Helical" evidence="2">
    <location>
        <begin position="86"/>
        <end position="104"/>
    </location>
</feature>
<evidence type="ECO:0000256" key="2">
    <source>
        <dbReference type="SAM" id="Phobius"/>
    </source>
</evidence>
<evidence type="ECO:0008006" key="5">
    <source>
        <dbReference type="Google" id="ProtNLM"/>
    </source>
</evidence>
<name>A0A7X6KUG6_9CELL</name>
<keyword evidence="2" id="KW-1133">Transmembrane helix</keyword>
<keyword evidence="2" id="KW-0472">Membrane</keyword>
<comment type="caution">
    <text evidence="3">The sequence shown here is derived from an EMBL/GenBank/DDBJ whole genome shotgun (WGS) entry which is preliminary data.</text>
</comment>
<feature type="transmembrane region" description="Helical" evidence="2">
    <location>
        <begin position="133"/>
        <end position="154"/>
    </location>
</feature>
<evidence type="ECO:0000313" key="4">
    <source>
        <dbReference type="Proteomes" id="UP000581206"/>
    </source>
</evidence>
<sequence length="338" mass="34761">MSARTWFALHPRVMAAVKATASALIAWSLVRAVPGPWSEYPYYAPLGAVIGSAVTVRGSTRSAFQAIAAMVLGAGLARVVDLLAVPQLPALGIVVLAGVLLSGWRVFGSSGSWVATSAMFVLVIGHSDPVDYTLAYVGLTTVGALIAIGVNALVPALPLTPAQRALDRLQAAAADQLDALADSIGADAPPDDAALVRARAAAGAAAETVRESARANWNARRYRGRRGSLDRQAAALDRAARAAGDAHRSLVSSWRTPSPLADGPAGPARTPDDATATALRVAADLVRSLDDGDPDPDLVDRLTRAIAAAERAAHDPGPGVPDRMTPSVVVALSTLVCD</sequence>
<dbReference type="AlphaFoldDB" id="A0A7X6KUG6"/>
<accession>A0A7X6KUG6</accession>
<organism evidence="3 4">
    <name type="scientific">Cellulomonas denverensis</name>
    <dbReference type="NCBI Taxonomy" id="264297"/>
    <lineage>
        <taxon>Bacteria</taxon>
        <taxon>Bacillati</taxon>
        <taxon>Actinomycetota</taxon>
        <taxon>Actinomycetes</taxon>
        <taxon>Micrococcales</taxon>
        <taxon>Cellulomonadaceae</taxon>
        <taxon>Cellulomonas</taxon>
    </lineage>
</organism>